<dbReference type="EMBL" id="JAAGOB010000003">
    <property type="protein sequence ID" value="NED95159.1"/>
    <property type="molecule type" value="Genomic_DNA"/>
</dbReference>
<comment type="subcellular location">
    <subcellularLocation>
        <location evidence="1">Cell membrane</location>
        <topology evidence="1">Single-pass membrane protein</topology>
    </subcellularLocation>
</comment>
<evidence type="ECO:0000256" key="5">
    <source>
        <dbReference type="ARBA" id="ARBA00023136"/>
    </source>
</evidence>
<evidence type="ECO:0000256" key="6">
    <source>
        <dbReference type="SAM" id="Phobius"/>
    </source>
</evidence>
<evidence type="ECO:0000313" key="9">
    <source>
        <dbReference type="Proteomes" id="UP000469185"/>
    </source>
</evidence>
<keyword evidence="3 6" id="KW-0812">Transmembrane</keyword>
<dbReference type="GO" id="GO:0005886">
    <property type="term" value="C:plasma membrane"/>
    <property type="evidence" value="ECO:0007669"/>
    <property type="project" value="UniProtKB-SubCell"/>
</dbReference>
<gene>
    <name evidence="8" type="ORF">G1H11_07505</name>
</gene>
<name>A0A6N9YJV0_9ACTN</name>
<accession>A0A6N9YJV0</accession>
<comment type="caution">
    <text evidence="8">The sequence shown here is derived from an EMBL/GenBank/DDBJ whole genome shotgun (WGS) entry which is preliminary data.</text>
</comment>
<sequence length="69" mass="7690">MTTTYFPTKRRGLVRPSEGRILAGVCAGLARRFGTTPTRVRIIALISCLLPGPQFVIYLALWLIMPNED</sequence>
<dbReference type="RefSeq" id="WP_163817581.1">
    <property type="nucleotide sequence ID" value="NZ_JAAGOB010000003.1"/>
</dbReference>
<evidence type="ECO:0000256" key="3">
    <source>
        <dbReference type="ARBA" id="ARBA00022692"/>
    </source>
</evidence>
<reference evidence="8 9" key="1">
    <citation type="submission" date="2020-02" db="EMBL/GenBank/DDBJ databases">
        <authorList>
            <person name="Li X.-J."/>
            <person name="Feng X.-M."/>
        </authorList>
    </citation>
    <scope>NUCLEOTIDE SEQUENCE [LARGE SCALE GENOMIC DNA]</scope>
    <source>
        <strain evidence="8 9">CGMCC 4.7225</strain>
    </source>
</reference>
<organism evidence="8 9">
    <name type="scientific">Phytoactinopolyspora alkaliphila</name>
    <dbReference type="NCBI Taxonomy" id="1783498"/>
    <lineage>
        <taxon>Bacteria</taxon>
        <taxon>Bacillati</taxon>
        <taxon>Actinomycetota</taxon>
        <taxon>Actinomycetes</taxon>
        <taxon>Jiangellales</taxon>
        <taxon>Jiangellaceae</taxon>
        <taxon>Phytoactinopolyspora</taxon>
    </lineage>
</organism>
<keyword evidence="2" id="KW-1003">Cell membrane</keyword>
<dbReference type="AlphaFoldDB" id="A0A6N9YJV0"/>
<evidence type="ECO:0000313" key="8">
    <source>
        <dbReference type="EMBL" id="NED95159.1"/>
    </source>
</evidence>
<dbReference type="InterPro" id="IPR052027">
    <property type="entry name" value="PspC"/>
</dbReference>
<dbReference type="Proteomes" id="UP000469185">
    <property type="component" value="Unassembled WGS sequence"/>
</dbReference>
<dbReference type="PANTHER" id="PTHR33885:SF3">
    <property type="entry name" value="PHAGE SHOCK PROTEIN C"/>
    <property type="match status" value="1"/>
</dbReference>
<feature type="transmembrane region" description="Helical" evidence="6">
    <location>
        <begin position="42"/>
        <end position="65"/>
    </location>
</feature>
<evidence type="ECO:0000256" key="4">
    <source>
        <dbReference type="ARBA" id="ARBA00022989"/>
    </source>
</evidence>
<proteinExistence type="predicted"/>
<evidence type="ECO:0000259" key="7">
    <source>
        <dbReference type="Pfam" id="PF04024"/>
    </source>
</evidence>
<dbReference type="InterPro" id="IPR007168">
    <property type="entry name" value="Phageshock_PspC_N"/>
</dbReference>
<evidence type="ECO:0000256" key="2">
    <source>
        <dbReference type="ARBA" id="ARBA00022475"/>
    </source>
</evidence>
<feature type="domain" description="Phage shock protein PspC N-terminal" evidence="7">
    <location>
        <begin position="12"/>
        <end position="68"/>
    </location>
</feature>
<dbReference type="Pfam" id="PF04024">
    <property type="entry name" value="PspC"/>
    <property type="match status" value="1"/>
</dbReference>
<evidence type="ECO:0000256" key="1">
    <source>
        <dbReference type="ARBA" id="ARBA00004162"/>
    </source>
</evidence>
<keyword evidence="4 6" id="KW-1133">Transmembrane helix</keyword>
<keyword evidence="5 6" id="KW-0472">Membrane</keyword>
<keyword evidence="9" id="KW-1185">Reference proteome</keyword>
<protein>
    <submittedName>
        <fullName evidence="8">PspC domain-containing protein</fullName>
    </submittedName>
</protein>
<dbReference type="PANTHER" id="PTHR33885">
    <property type="entry name" value="PHAGE SHOCK PROTEIN C"/>
    <property type="match status" value="1"/>
</dbReference>